<protein>
    <recommendedName>
        <fullName evidence="1">HTH luxR-type domain-containing protein</fullName>
    </recommendedName>
</protein>
<sequence>MFGRPLVADDRRVLRMMARGERTKTIAAVLGVSPNAVSHRITNIGRKLGTLQPPQTLLEAYRRGLIGPPGPRVGLRVATVADRPGFVWWQHSCTALDAFAVGVSPAGAQCGCALSTGQPGEWRPVWVGEHPERRAAP</sequence>
<dbReference type="InterPro" id="IPR000792">
    <property type="entry name" value="Tscrpt_reg_LuxR_C"/>
</dbReference>
<dbReference type="SMART" id="SM00421">
    <property type="entry name" value="HTH_LUXR"/>
    <property type="match status" value="1"/>
</dbReference>
<dbReference type="Gene3D" id="1.10.10.10">
    <property type="entry name" value="Winged helix-like DNA-binding domain superfamily/Winged helix DNA-binding domain"/>
    <property type="match status" value="1"/>
</dbReference>
<evidence type="ECO:0000259" key="1">
    <source>
        <dbReference type="SMART" id="SM00421"/>
    </source>
</evidence>
<dbReference type="STRING" id="1586287.BBK82_05110"/>
<keyword evidence="3" id="KW-1185">Reference proteome</keyword>
<dbReference type="Proteomes" id="UP000093053">
    <property type="component" value="Chromosome"/>
</dbReference>
<name>A0A1B2HCW9_9PSEU</name>
<dbReference type="SUPFAM" id="SSF46894">
    <property type="entry name" value="C-terminal effector domain of the bipartite response regulators"/>
    <property type="match status" value="1"/>
</dbReference>
<feature type="domain" description="HTH luxR-type" evidence="1">
    <location>
        <begin position="3"/>
        <end position="64"/>
    </location>
</feature>
<dbReference type="GO" id="GO:0006355">
    <property type="term" value="P:regulation of DNA-templated transcription"/>
    <property type="evidence" value="ECO:0007669"/>
    <property type="project" value="InterPro"/>
</dbReference>
<reference evidence="2 3" key="1">
    <citation type="submission" date="2016-07" db="EMBL/GenBank/DDBJ databases">
        <title>Complete genome sequence of the Lentzea guizhouensis DHS C013.</title>
        <authorList>
            <person name="Cao C."/>
        </authorList>
    </citation>
    <scope>NUCLEOTIDE SEQUENCE [LARGE SCALE GENOMIC DNA]</scope>
    <source>
        <strain evidence="2 3">DHS C013</strain>
    </source>
</reference>
<dbReference type="KEGG" id="led:BBK82_05110"/>
<dbReference type="InterPro" id="IPR036388">
    <property type="entry name" value="WH-like_DNA-bd_sf"/>
</dbReference>
<evidence type="ECO:0000313" key="3">
    <source>
        <dbReference type="Proteomes" id="UP000093053"/>
    </source>
</evidence>
<proteinExistence type="predicted"/>
<gene>
    <name evidence="2" type="ORF">BBK82_05110</name>
</gene>
<evidence type="ECO:0000313" key="2">
    <source>
        <dbReference type="EMBL" id="ANZ35552.1"/>
    </source>
</evidence>
<accession>A0A1B2HCW9</accession>
<organism evidence="2 3">
    <name type="scientific">Lentzea guizhouensis</name>
    <dbReference type="NCBI Taxonomy" id="1586287"/>
    <lineage>
        <taxon>Bacteria</taxon>
        <taxon>Bacillati</taxon>
        <taxon>Actinomycetota</taxon>
        <taxon>Actinomycetes</taxon>
        <taxon>Pseudonocardiales</taxon>
        <taxon>Pseudonocardiaceae</taxon>
        <taxon>Lentzea</taxon>
    </lineage>
</organism>
<dbReference type="EMBL" id="CP016793">
    <property type="protein sequence ID" value="ANZ35552.1"/>
    <property type="molecule type" value="Genomic_DNA"/>
</dbReference>
<dbReference type="GO" id="GO:0003677">
    <property type="term" value="F:DNA binding"/>
    <property type="evidence" value="ECO:0007669"/>
    <property type="project" value="InterPro"/>
</dbReference>
<dbReference type="Pfam" id="PF00196">
    <property type="entry name" value="GerE"/>
    <property type="match status" value="1"/>
</dbReference>
<dbReference type="InterPro" id="IPR016032">
    <property type="entry name" value="Sig_transdc_resp-reg_C-effctor"/>
</dbReference>
<dbReference type="AlphaFoldDB" id="A0A1B2HCW9"/>